<evidence type="ECO:0000256" key="5">
    <source>
        <dbReference type="SAM" id="MobiDB-lite"/>
    </source>
</evidence>
<keyword evidence="4 6" id="KW-0472">Membrane</keyword>
<organism evidence="8 9">
    <name type="scientific">Pseudozobellia thermophila</name>
    <dbReference type="NCBI Taxonomy" id="192903"/>
    <lineage>
        <taxon>Bacteria</taxon>
        <taxon>Pseudomonadati</taxon>
        <taxon>Bacteroidota</taxon>
        <taxon>Flavobacteriia</taxon>
        <taxon>Flavobacteriales</taxon>
        <taxon>Flavobacteriaceae</taxon>
        <taxon>Pseudozobellia</taxon>
    </lineage>
</organism>
<keyword evidence="2 6" id="KW-0812">Transmembrane</keyword>
<feature type="compositionally biased region" description="Basic and acidic residues" evidence="5">
    <location>
        <begin position="1"/>
        <end position="12"/>
    </location>
</feature>
<dbReference type="EMBL" id="FQYU01000001">
    <property type="protein sequence ID" value="SHI63462.1"/>
    <property type="molecule type" value="Genomic_DNA"/>
</dbReference>
<evidence type="ECO:0000259" key="7">
    <source>
        <dbReference type="Pfam" id="PF05154"/>
    </source>
</evidence>
<dbReference type="STRING" id="192903.SAMN04488513_101848"/>
<dbReference type="GO" id="GO:0016020">
    <property type="term" value="C:membrane"/>
    <property type="evidence" value="ECO:0007669"/>
    <property type="project" value="UniProtKB-SubCell"/>
</dbReference>
<dbReference type="InterPro" id="IPR007829">
    <property type="entry name" value="TM2"/>
</dbReference>
<accession>A0A1M6CR15</accession>
<evidence type="ECO:0000313" key="9">
    <source>
        <dbReference type="Proteomes" id="UP000184543"/>
    </source>
</evidence>
<dbReference type="Pfam" id="PF05154">
    <property type="entry name" value="TM2"/>
    <property type="match status" value="1"/>
</dbReference>
<gene>
    <name evidence="8" type="ORF">SAMN04488513_101848</name>
</gene>
<protein>
    <submittedName>
        <fullName evidence="8">TM2 domain-containing membrane protein YozV</fullName>
    </submittedName>
</protein>
<name>A0A1M6CR15_9FLAO</name>
<evidence type="ECO:0000256" key="6">
    <source>
        <dbReference type="SAM" id="Phobius"/>
    </source>
</evidence>
<feature type="region of interest" description="Disordered" evidence="5">
    <location>
        <begin position="1"/>
        <end position="63"/>
    </location>
</feature>
<evidence type="ECO:0000256" key="3">
    <source>
        <dbReference type="ARBA" id="ARBA00022989"/>
    </source>
</evidence>
<feature type="compositionally biased region" description="Basic and acidic residues" evidence="5">
    <location>
        <begin position="24"/>
        <end position="63"/>
    </location>
</feature>
<keyword evidence="3 6" id="KW-1133">Transmembrane helix</keyword>
<evidence type="ECO:0000256" key="4">
    <source>
        <dbReference type="ARBA" id="ARBA00023136"/>
    </source>
</evidence>
<dbReference type="OrthoDB" id="9816361at2"/>
<keyword evidence="9" id="KW-1185">Reference proteome</keyword>
<evidence type="ECO:0000256" key="2">
    <source>
        <dbReference type="ARBA" id="ARBA00022692"/>
    </source>
</evidence>
<evidence type="ECO:0000313" key="8">
    <source>
        <dbReference type="EMBL" id="SHI63462.1"/>
    </source>
</evidence>
<dbReference type="AlphaFoldDB" id="A0A1M6CR15"/>
<sequence>MSNDKNFGKGEGEDAINPINPGKGDLKSEASKASEDAGEKAKDTADKAHEKFEGAKEKGKEFADDAKKAANDFADSAKKTANEFTEGAKEAFSGSEGENKKLLAGLLALFLGWAGVHKFILGYQKEGIILLLASILGWATACFIIGYFVAMAAWIVGIVEGIIYLTKSDEDFYNTYQVGRKPWF</sequence>
<feature type="domain" description="TM2" evidence="7">
    <location>
        <begin position="98"/>
        <end position="148"/>
    </location>
</feature>
<dbReference type="Proteomes" id="UP000184543">
    <property type="component" value="Unassembled WGS sequence"/>
</dbReference>
<reference evidence="9" key="1">
    <citation type="submission" date="2016-11" db="EMBL/GenBank/DDBJ databases">
        <authorList>
            <person name="Varghese N."/>
            <person name="Submissions S."/>
        </authorList>
    </citation>
    <scope>NUCLEOTIDE SEQUENCE [LARGE SCALE GENOMIC DNA]</scope>
    <source>
        <strain evidence="9">DSM 19858</strain>
    </source>
</reference>
<feature type="transmembrane region" description="Helical" evidence="6">
    <location>
        <begin position="127"/>
        <end position="159"/>
    </location>
</feature>
<comment type="subcellular location">
    <subcellularLocation>
        <location evidence="1">Membrane</location>
        <topology evidence="1">Multi-pass membrane protein</topology>
    </subcellularLocation>
</comment>
<proteinExistence type="predicted"/>
<feature type="transmembrane region" description="Helical" evidence="6">
    <location>
        <begin position="102"/>
        <end position="121"/>
    </location>
</feature>
<evidence type="ECO:0000256" key="1">
    <source>
        <dbReference type="ARBA" id="ARBA00004141"/>
    </source>
</evidence>